<accession>A0A812SCR6</accession>
<keyword evidence="1" id="KW-0677">Repeat</keyword>
<gene>
    <name evidence="2" type="primary">EMB2654</name>
    <name evidence="2" type="ORF">SNAT2548_LOCUS26429</name>
</gene>
<dbReference type="Pfam" id="PF01535">
    <property type="entry name" value="PPR"/>
    <property type="match status" value="1"/>
</dbReference>
<dbReference type="Gene3D" id="1.25.40.10">
    <property type="entry name" value="Tetratricopeptide repeat domain"/>
    <property type="match status" value="3"/>
</dbReference>
<dbReference type="AlphaFoldDB" id="A0A812SCR6"/>
<dbReference type="PANTHER" id="PTHR47447:SF17">
    <property type="entry name" value="OS12G0638900 PROTEIN"/>
    <property type="match status" value="1"/>
</dbReference>
<feature type="non-terminal residue" evidence="2">
    <location>
        <position position="280"/>
    </location>
</feature>
<dbReference type="InterPro" id="IPR002885">
    <property type="entry name" value="PPR_rpt"/>
</dbReference>
<evidence type="ECO:0000256" key="1">
    <source>
        <dbReference type="ARBA" id="ARBA00022737"/>
    </source>
</evidence>
<reference evidence="2" key="1">
    <citation type="submission" date="2021-02" db="EMBL/GenBank/DDBJ databases">
        <authorList>
            <person name="Dougan E. K."/>
            <person name="Rhodes N."/>
            <person name="Thang M."/>
            <person name="Chan C."/>
        </authorList>
    </citation>
    <scope>NUCLEOTIDE SEQUENCE</scope>
</reference>
<protein>
    <submittedName>
        <fullName evidence="2">EMB2654 protein</fullName>
    </submittedName>
</protein>
<dbReference type="PANTHER" id="PTHR47447">
    <property type="entry name" value="OS03G0856100 PROTEIN"/>
    <property type="match status" value="1"/>
</dbReference>
<proteinExistence type="predicted"/>
<name>A0A812SCR6_9DINO</name>
<dbReference type="InterPro" id="IPR011990">
    <property type="entry name" value="TPR-like_helical_dom_sf"/>
</dbReference>
<sequence>MPVPGALRDALRHGAQAAKASNWQLCLSLWQQAPTVKAATTALSACGRARHWRRSLAIYQRLAATQRRQLHIDPVPLNALCAALAHAVQWARALDALGSSSDPWRHNAVVAACGKASQWRLALDLFADMRMRRLADATSLNSAVSACQKATQWQGALALCVQSPNLLSASAAVAACADAAAWRAALALLAQMHNNDSWPQPNAVSVSAALAALGRSTRWARALQLMCALETVSPPSMSCFGAAAAACEQGAAWQPALWLLTQLSPLLPDASLLNAILGAC</sequence>
<dbReference type="OrthoDB" id="10419786at2759"/>
<dbReference type="NCBIfam" id="TIGR00756">
    <property type="entry name" value="PPR"/>
    <property type="match status" value="1"/>
</dbReference>
<organism evidence="2 3">
    <name type="scientific">Symbiodinium natans</name>
    <dbReference type="NCBI Taxonomy" id="878477"/>
    <lineage>
        <taxon>Eukaryota</taxon>
        <taxon>Sar</taxon>
        <taxon>Alveolata</taxon>
        <taxon>Dinophyceae</taxon>
        <taxon>Suessiales</taxon>
        <taxon>Symbiodiniaceae</taxon>
        <taxon>Symbiodinium</taxon>
    </lineage>
</organism>
<dbReference type="EMBL" id="CAJNDS010002431">
    <property type="protein sequence ID" value="CAE7470988.1"/>
    <property type="molecule type" value="Genomic_DNA"/>
</dbReference>
<keyword evidence="3" id="KW-1185">Reference proteome</keyword>
<dbReference type="Proteomes" id="UP000604046">
    <property type="component" value="Unassembled WGS sequence"/>
</dbReference>
<evidence type="ECO:0000313" key="2">
    <source>
        <dbReference type="EMBL" id="CAE7470988.1"/>
    </source>
</evidence>
<evidence type="ECO:0000313" key="3">
    <source>
        <dbReference type="Proteomes" id="UP000604046"/>
    </source>
</evidence>
<comment type="caution">
    <text evidence="2">The sequence shown here is derived from an EMBL/GenBank/DDBJ whole genome shotgun (WGS) entry which is preliminary data.</text>
</comment>